<proteinExistence type="predicted"/>
<evidence type="ECO:0000313" key="1">
    <source>
        <dbReference type="EMBL" id="OHA02199.1"/>
    </source>
</evidence>
<dbReference type="Proteomes" id="UP000177811">
    <property type="component" value="Unassembled WGS sequence"/>
</dbReference>
<sequence>MTNTIAPPADELYAKDTEGHLIFTHDFCGGNLMPDSGLHGSRICSHCTKKFLPYEQHNRSVDGMRCTGRMKFLDTATAEPKKAERSVPRTFERECTTCGKKELYSRHEVIVVFRAGIGEDDARTSLKSLGLLPGRFRRDTHAPTTLACEVPLPRDTKETPWALVETLEKQSGLVRAAFPLLLKEIKRPA</sequence>
<accession>A0A1G2KUV8</accession>
<protein>
    <submittedName>
        <fullName evidence="1">Uncharacterized protein</fullName>
    </submittedName>
</protein>
<gene>
    <name evidence="1" type="ORF">A3C16_00745</name>
</gene>
<reference evidence="1 2" key="1">
    <citation type="journal article" date="2016" name="Nat. Commun.">
        <title>Thousands of microbial genomes shed light on interconnected biogeochemical processes in an aquifer system.</title>
        <authorList>
            <person name="Anantharaman K."/>
            <person name="Brown C.T."/>
            <person name="Hug L.A."/>
            <person name="Sharon I."/>
            <person name="Castelle C.J."/>
            <person name="Probst A.J."/>
            <person name="Thomas B.C."/>
            <person name="Singh A."/>
            <person name="Wilkins M.J."/>
            <person name="Karaoz U."/>
            <person name="Brodie E.L."/>
            <person name="Williams K.H."/>
            <person name="Hubbard S.S."/>
            <person name="Banfield J.F."/>
        </authorList>
    </citation>
    <scope>NUCLEOTIDE SEQUENCE [LARGE SCALE GENOMIC DNA]</scope>
</reference>
<name>A0A1G2KUV8_9BACT</name>
<organism evidence="1 2">
    <name type="scientific">Candidatus Sungbacteria bacterium RIFCSPHIGHO2_02_FULL_51_29</name>
    <dbReference type="NCBI Taxonomy" id="1802273"/>
    <lineage>
        <taxon>Bacteria</taxon>
        <taxon>Candidatus Sungiibacteriota</taxon>
    </lineage>
</organism>
<comment type="caution">
    <text evidence="1">The sequence shown here is derived from an EMBL/GenBank/DDBJ whole genome shotgun (WGS) entry which is preliminary data.</text>
</comment>
<evidence type="ECO:0000313" key="2">
    <source>
        <dbReference type="Proteomes" id="UP000177811"/>
    </source>
</evidence>
<dbReference type="AlphaFoldDB" id="A0A1G2KUV8"/>
<dbReference type="EMBL" id="MHQL01000042">
    <property type="protein sequence ID" value="OHA02199.1"/>
    <property type="molecule type" value="Genomic_DNA"/>
</dbReference>